<comment type="caution">
    <text evidence="2">The sequence shown here is derived from an EMBL/GenBank/DDBJ whole genome shotgun (WGS) entry which is preliminary data.</text>
</comment>
<keyword evidence="1" id="KW-0812">Transmembrane</keyword>
<dbReference type="AlphaFoldDB" id="A0A7W7NZM8"/>
<keyword evidence="1" id="KW-1133">Transmembrane helix</keyword>
<proteinExistence type="predicted"/>
<reference evidence="2 3" key="1">
    <citation type="submission" date="2020-08" db="EMBL/GenBank/DDBJ databases">
        <title>Functional genomics of gut bacteria from endangered species of beetles.</title>
        <authorList>
            <person name="Carlos-Shanley C."/>
        </authorList>
    </citation>
    <scope>NUCLEOTIDE SEQUENCE [LARGE SCALE GENOMIC DNA]</scope>
    <source>
        <strain evidence="2 3">S00179</strain>
    </source>
</reference>
<feature type="transmembrane region" description="Helical" evidence="1">
    <location>
        <begin position="95"/>
        <end position="115"/>
    </location>
</feature>
<evidence type="ECO:0000256" key="1">
    <source>
        <dbReference type="SAM" id="Phobius"/>
    </source>
</evidence>
<keyword evidence="1" id="KW-0472">Membrane</keyword>
<dbReference type="EMBL" id="JACHLI010000001">
    <property type="protein sequence ID" value="MBB4861367.1"/>
    <property type="molecule type" value="Genomic_DNA"/>
</dbReference>
<dbReference type="Proteomes" id="UP000566995">
    <property type="component" value="Unassembled WGS sequence"/>
</dbReference>
<sequence>MSDGVHKHSRSFVDEDQLSYARAVDQRAKWRIGYAVALGILGAAAMVFAFFPLIAKSAMPLIWVDIANNEGWNANLQEIGMRLLANGRIELMPMWGSYTLIVLGALLVWLGVHIYRSRRDARLFGDLLTLSYWMSFYWLKKPVAEVRVKTQRQDK</sequence>
<gene>
    <name evidence="2" type="ORF">HNP46_000178</name>
</gene>
<evidence type="ECO:0000313" key="3">
    <source>
        <dbReference type="Proteomes" id="UP000566995"/>
    </source>
</evidence>
<organism evidence="2 3">
    <name type="scientific">Pseudomonas nitroreducens</name>
    <dbReference type="NCBI Taxonomy" id="46680"/>
    <lineage>
        <taxon>Bacteria</taxon>
        <taxon>Pseudomonadati</taxon>
        <taxon>Pseudomonadota</taxon>
        <taxon>Gammaproteobacteria</taxon>
        <taxon>Pseudomonadales</taxon>
        <taxon>Pseudomonadaceae</taxon>
        <taxon>Pseudomonas</taxon>
    </lineage>
</organism>
<evidence type="ECO:0000313" key="2">
    <source>
        <dbReference type="EMBL" id="MBB4861367.1"/>
    </source>
</evidence>
<protein>
    <submittedName>
        <fullName evidence="2">Uncharacterized protein</fullName>
    </submittedName>
</protein>
<accession>A0A7W7NZM8</accession>
<feature type="transmembrane region" description="Helical" evidence="1">
    <location>
        <begin position="32"/>
        <end position="55"/>
    </location>
</feature>
<dbReference type="RefSeq" id="WP_184585636.1">
    <property type="nucleotide sequence ID" value="NZ_JACHLI010000001.1"/>
</dbReference>
<name>A0A7W7NZM8_PSENT</name>